<accession>A0A811TZY5</accession>
<proteinExistence type="predicted"/>
<sequence>MHFCWHNLRALNSTEKHVRRRPDECFYVCMGVAKITVGRPKSKFGGSGDGDDQRLKRRID</sequence>
<evidence type="ECO:0000313" key="2">
    <source>
        <dbReference type="EMBL" id="CAD6991636.1"/>
    </source>
</evidence>
<keyword evidence="3" id="KW-1185">Reference proteome</keyword>
<gene>
    <name evidence="2" type="ORF">CCAP1982_LOCUS550</name>
</gene>
<name>A0A811TZY5_CERCA</name>
<reference evidence="2" key="1">
    <citation type="submission" date="2020-11" db="EMBL/GenBank/DDBJ databases">
        <authorList>
            <person name="Whitehead M."/>
        </authorList>
    </citation>
    <scope>NUCLEOTIDE SEQUENCE</scope>
    <source>
        <strain evidence="2">EGII</strain>
    </source>
</reference>
<organism evidence="2 3">
    <name type="scientific">Ceratitis capitata</name>
    <name type="common">Mediterranean fruit fly</name>
    <name type="synonym">Tephritis capitata</name>
    <dbReference type="NCBI Taxonomy" id="7213"/>
    <lineage>
        <taxon>Eukaryota</taxon>
        <taxon>Metazoa</taxon>
        <taxon>Ecdysozoa</taxon>
        <taxon>Arthropoda</taxon>
        <taxon>Hexapoda</taxon>
        <taxon>Insecta</taxon>
        <taxon>Pterygota</taxon>
        <taxon>Neoptera</taxon>
        <taxon>Endopterygota</taxon>
        <taxon>Diptera</taxon>
        <taxon>Brachycera</taxon>
        <taxon>Muscomorpha</taxon>
        <taxon>Tephritoidea</taxon>
        <taxon>Tephritidae</taxon>
        <taxon>Ceratitis</taxon>
        <taxon>Ceratitis</taxon>
    </lineage>
</organism>
<feature type="region of interest" description="Disordered" evidence="1">
    <location>
        <begin position="38"/>
        <end position="60"/>
    </location>
</feature>
<dbReference type="EMBL" id="CAJHJT010000001">
    <property type="protein sequence ID" value="CAD6991636.1"/>
    <property type="molecule type" value="Genomic_DNA"/>
</dbReference>
<feature type="compositionally biased region" description="Basic and acidic residues" evidence="1">
    <location>
        <begin position="51"/>
        <end position="60"/>
    </location>
</feature>
<comment type="caution">
    <text evidence="2">The sequence shown here is derived from an EMBL/GenBank/DDBJ whole genome shotgun (WGS) entry which is preliminary data.</text>
</comment>
<evidence type="ECO:0000313" key="3">
    <source>
        <dbReference type="Proteomes" id="UP000606786"/>
    </source>
</evidence>
<evidence type="ECO:0000256" key="1">
    <source>
        <dbReference type="SAM" id="MobiDB-lite"/>
    </source>
</evidence>
<dbReference type="AlphaFoldDB" id="A0A811TZY5"/>
<protein>
    <submittedName>
        <fullName evidence="2">(Mediterranean fruit fly) hypothetical protein</fullName>
    </submittedName>
</protein>
<dbReference type="Proteomes" id="UP000606786">
    <property type="component" value="Unassembled WGS sequence"/>
</dbReference>